<keyword evidence="8" id="KW-1185">Reference proteome</keyword>
<evidence type="ECO:0000313" key="8">
    <source>
        <dbReference type="Proteomes" id="UP000054477"/>
    </source>
</evidence>
<organism evidence="7 8">
    <name type="scientific">Laccaria amethystina LaAM-08-1</name>
    <dbReference type="NCBI Taxonomy" id="1095629"/>
    <lineage>
        <taxon>Eukaryota</taxon>
        <taxon>Fungi</taxon>
        <taxon>Dikarya</taxon>
        <taxon>Basidiomycota</taxon>
        <taxon>Agaricomycotina</taxon>
        <taxon>Agaricomycetes</taxon>
        <taxon>Agaricomycetidae</taxon>
        <taxon>Agaricales</taxon>
        <taxon>Agaricineae</taxon>
        <taxon>Hydnangiaceae</taxon>
        <taxon>Laccaria</taxon>
    </lineage>
</organism>
<accession>A0A0C9WYI2</accession>
<dbReference type="Gene3D" id="1.20.1070.10">
    <property type="entry name" value="Rhodopsin 7-helix transmembrane proteins"/>
    <property type="match status" value="1"/>
</dbReference>
<evidence type="ECO:0000313" key="7">
    <source>
        <dbReference type="EMBL" id="KIK04865.1"/>
    </source>
</evidence>
<evidence type="ECO:0000256" key="3">
    <source>
        <dbReference type="ARBA" id="ARBA00022989"/>
    </source>
</evidence>
<keyword evidence="6" id="KW-0732">Signal</keyword>
<evidence type="ECO:0000256" key="5">
    <source>
        <dbReference type="SAM" id="Phobius"/>
    </source>
</evidence>
<protein>
    <recommendedName>
        <fullName evidence="9">Glucose receptor Git3 N-terminal domain-containing protein</fullName>
    </recommendedName>
</protein>
<dbReference type="AlphaFoldDB" id="A0A0C9WYI2"/>
<gene>
    <name evidence="7" type="ORF">K443DRAFT_4225</name>
</gene>
<dbReference type="EMBL" id="KN838565">
    <property type="protein sequence ID" value="KIK04865.1"/>
    <property type="molecule type" value="Genomic_DNA"/>
</dbReference>
<comment type="subcellular location">
    <subcellularLocation>
        <location evidence="1">Membrane</location>
        <topology evidence="1">Multi-pass membrane protein</topology>
    </subcellularLocation>
</comment>
<proteinExistence type="predicted"/>
<dbReference type="GO" id="GO:0004930">
    <property type="term" value="F:G protein-coupled receptor activity"/>
    <property type="evidence" value="ECO:0007669"/>
    <property type="project" value="TreeGrafter"/>
</dbReference>
<dbReference type="GO" id="GO:0007189">
    <property type="term" value="P:adenylate cyclase-activating G protein-coupled receptor signaling pathway"/>
    <property type="evidence" value="ECO:0007669"/>
    <property type="project" value="TreeGrafter"/>
</dbReference>
<feature type="transmembrane region" description="Helical" evidence="5">
    <location>
        <begin position="80"/>
        <end position="99"/>
    </location>
</feature>
<keyword evidence="2 5" id="KW-0812">Transmembrane</keyword>
<evidence type="ECO:0000256" key="1">
    <source>
        <dbReference type="ARBA" id="ARBA00004141"/>
    </source>
</evidence>
<sequence>MDILMLSLFIADLLQAIGSVMDLKWVVNGHLEVGKFCSAQGILKQFGEVGVALSTLAIALYTFIGVWMGRAIQSKKITGAIIGLVWFFIGLLTLLGNVLNNRARNGFERPDPYWCWIAGGEPWFLWWGLFGEYFWLWITLFISIITYIPLYFWSPGNITFNDVSWWKFTIHRADPSDELKGVYCLITLSLSVVRWITFMEEEHGLALTVPPAATFVVRWITFMEEEHGLALTVPPAATFAAIIFFGLSGTCNTILLLTTRPESGLFTRINNSESGFAPSSPPLQPKEILASGSIIEVEGYNLGRLPSH</sequence>
<evidence type="ECO:0008006" key="9">
    <source>
        <dbReference type="Google" id="ProtNLM"/>
    </source>
</evidence>
<dbReference type="Proteomes" id="UP000054477">
    <property type="component" value="Unassembled WGS sequence"/>
</dbReference>
<dbReference type="HOGENOM" id="CLU_027149_0_1_1"/>
<feature type="transmembrane region" description="Helical" evidence="5">
    <location>
        <begin position="133"/>
        <end position="153"/>
    </location>
</feature>
<feature type="chain" id="PRO_5002206135" description="Glucose receptor Git3 N-terminal domain-containing protein" evidence="6">
    <location>
        <begin position="17"/>
        <end position="308"/>
    </location>
</feature>
<reference evidence="8" key="2">
    <citation type="submission" date="2015-01" db="EMBL/GenBank/DDBJ databases">
        <title>Evolutionary Origins and Diversification of the Mycorrhizal Mutualists.</title>
        <authorList>
            <consortium name="DOE Joint Genome Institute"/>
            <consortium name="Mycorrhizal Genomics Consortium"/>
            <person name="Kohler A."/>
            <person name="Kuo A."/>
            <person name="Nagy L.G."/>
            <person name="Floudas D."/>
            <person name="Copeland A."/>
            <person name="Barry K.W."/>
            <person name="Cichocki N."/>
            <person name="Veneault-Fourrey C."/>
            <person name="LaButti K."/>
            <person name="Lindquist E.A."/>
            <person name="Lipzen A."/>
            <person name="Lundell T."/>
            <person name="Morin E."/>
            <person name="Murat C."/>
            <person name="Riley R."/>
            <person name="Ohm R."/>
            <person name="Sun H."/>
            <person name="Tunlid A."/>
            <person name="Henrissat B."/>
            <person name="Grigoriev I.V."/>
            <person name="Hibbett D.S."/>
            <person name="Martin F."/>
        </authorList>
    </citation>
    <scope>NUCLEOTIDE SEQUENCE [LARGE SCALE GENOMIC DNA]</scope>
    <source>
        <strain evidence="8">LaAM-08-1</strain>
    </source>
</reference>
<dbReference type="GO" id="GO:0005886">
    <property type="term" value="C:plasma membrane"/>
    <property type="evidence" value="ECO:0007669"/>
    <property type="project" value="TreeGrafter"/>
</dbReference>
<dbReference type="SUPFAM" id="SSF81321">
    <property type="entry name" value="Family A G protein-coupled receptor-like"/>
    <property type="match status" value="1"/>
</dbReference>
<dbReference type="OrthoDB" id="100006at2759"/>
<feature type="transmembrane region" description="Helical" evidence="5">
    <location>
        <begin position="49"/>
        <end position="68"/>
    </location>
</feature>
<reference evidence="7 8" key="1">
    <citation type="submission" date="2014-04" db="EMBL/GenBank/DDBJ databases">
        <authorList>
            <consortium name="DOE Joint Genome Institute"/>
            <person name="Kuo A."/>
            <person name="Kohler A."/>
            <person name="Nagy L.G."/>
            <person name="Floudas D."/>
            <person name="Copeland A."/>
            <person name="Barry K.W."/>
            <person name="Cichocki N."/>
            <person name="Veneault-Fourrey C."/>
            <person name="LaButti K."/>
            <person name="Lindquist E.A."/>
            <person name="Lipzen A."/>
            <person name="Lundell T."/>
            <person name="Morin E."/>
            <person name="Murat C."/>
            <person name="Sun H."/>
            <person name="Tunlid A."/>
            <person name="Henrissat B."/>
            <person name="Grigoriev I.V."/>
            <person name="Hibbett D.S."/>
            <person name="Martin F."/>
            <person name="Nordberg H.P."/>
            <person name="Cantor M.N."/>
            <person name="Hua S.X."/>
        </authorList>
    </citation>
    <scope>NUCLEOTIDE SEQUENCE [LARGE SCALE GENOMIC DNA]</scope>
    <source>
        <strain evidence="7 8">LaAM-08-1</strain>
    </source>
</reference>
<evidence type="ECO:0000256" key="4">
    <source>
        <dbReference type="ARBA" id="ARBA00023136"/>
    </source>
</evidence>
<name>A0A0C9WYI2_9AGAR</name>
<keyword evidence="3 5" id="KW-1133">Transmembrane helix</keyword>
<evidence type="ECO:0000256" key="2">
    <source>
        <dbReference type="ARBA" id="ARBA00022692"/>
    </source>
</evidence>
<feature type="transmembrane region" description="Helical" evidence="5">
    <location>
        <begin position="236"/>
        <end position="258"/>
    </location>
</feature>
<keyword evidence="4 5" id="KW-0472">Membrane</keyword>
<dbReference type="PANTHER" id="PTHR23112:SF37">
    <property type="entry name" value="G PROTEIN-COUPLED RECEPTOR GPR1"/>
    <property type="match status" value="1"/>
</dbReference>
<evidence type="ECO:0000256" key="6">
    <source>
        <dbReference type="SAM" id="SignalP"/>
    </source>
</evidence>
<dbReference type="PANTHER" id="PTHR23112">
    <property type="entry name" value="G PROTEIN-COUPLED RECEPTOR 157-RELATED"/>
    <property type="match status" value="1"/>
</dbReference>
<feature type="signal peptide" evidence="6">
    <location>
        <begin position="1"/>
        <end position="16"/>
    </location>
</feature>